<sequence>MGAVTLATISWNCNCCSSTLQSGSIQVHNCNPCRSYHDNTTSNGALACRKAKHNHGFGYTTVHAISCLVPFPSSQVHPG</sequence>
<organism evidence="1">
    <name type="scientific">Arundo donax</name>
    <name type="common">Giant reed</name>
    <name type="synonym">Donax arundinaceus</name>
    <dbReference type="NCBI Taxonomy" id="35708"/>
    <lineage>
        <taxon>Eukaryota</taxon>
        <taxon>Viridiplantae</taxon>
        <taxon>Streptophyta</taxon>
        <taxon>Embryophyta</taxon>
        <taxon>Tracheophyta</taxon>
        <taxon>Spermatophyta</taxon>
        <taxon>Magnoliopsida</taxon>
        <taxon>Liliopsida</taxon>
        <taxon>Poales</taxon>
        <taxon>Poaceae</taxon>
        <taxon>PACMAD clade</taxon>
        <taxon>Arundinoideae</taxon>
        <taxon>Arundineae</taxon>
        <taxon>Arundo</taxon>
    </lineage>
</organism>
<name>A0A0A9ARI5_ARUDO</name>
<dbReference type="AlphaFoldDB" id="A0A0A9ARI5"/>
<proteinExistence type="predicted"/>
<dbReference type="EMBL" id="GBRH01243521">
    <property type="protein sequence ID" value="JAD54374.1"/>
    <property type="molecule type" value="Transcribed_RNA"/>
</dbReference>
<evidence type="ECO:0000313" key="1">
    <source>
        <dbReference type="EMBL" id="JAD54374.1"/>
    </source>
</evidence>
<reference evidence="1" key="1">
    <citation type="submission" date="2014-09" db="EMBL/GenBank/DDBJ databases">
        <authorList>
            <person name="Magalhaes I.L.F."/>
            <person name="Oliveira U."/>
            <person name="Santos F.R."/>
            <person name="Vidigal T.H.D.A."/>
            <person name="Brescovit A.D."/>
            <person name="Santos A.J."/>
        </authorList>
    </citation>
    <scope>NUCLEOTIDE SEQUENCE</scope>
    <source>
        <tissue evidence="1">Shoot tissue taken approximately 20 cm above the soil surface</tissue>
    </source>
</reference>
<accession>A0A0A9ARI5</accession>
<protein>
    <submittedName>
        <fullName evidence="1">Uncharacterized protein</fullName>
    </submittedName>
</protein>
<reference evidence="1" key="2">
    <citation type="journal article" date="2015" name="Data Brief">
        <title>Shoot transcriptome of the giant reed, Arundo donax.</title>
        <authorList>
            <person name="Barrero R.A."/>
            <person name="Guerrero F.D."/>
            <person name="Moolhuijzen P."/>
            <person name="Goolsby J.A."/>
            <person name="Tidwell J."/>
            <person name="Bellgard S.E."/>
            <person name="Bellgard M.I."/>
        </authorList>
    </citation>
    <scope>NUCLEOTIDE SEQUENCE</scope>
    <source>
        <tissue evidence="1">Shoot tissue taken approximately 20 cm above the soil surface</tissue>
    </source>
</reference>